<comment type="caution">
    <text evidence="10">The sequence shown here is derived from an EMBL/GenBank/DDBJ whole genome shotgun (WGS) entry which is preliminary data.</text>
</comment>
<keyword evidence="7" id="KW-0687">Ribonucleoprotein</keyword>
<comment type="similarity">
    <text evidence="3">Belongs to the RSA3 family.</text>
</comment>
<evidence type="ECO:0000256" key="6">
    <source>
        <dbReference type="ARBA" id="ARBA00023242"/>
    </source>
</evidence>
<reference evidence="10" key="1">
    <citation type="submission" date="2021-03" db="EMBL/GenBank/DDBJ databases">
        <authorList>
            <person name="Palmer J.M."/>
        </authorList>
    </citation>
    <scope>NUCLEOTIDE SEQUENCE</scope>
    <source>
        <strain evidence="10">ARV_011</strain>
    </source>
</reference>
<evidence type="ECO:0000256" key="1">
    <source>
        <dbReference type="ARBA" id="ARBA00003035"/>
    </source>
</evidence>
<protein>
    <recommendedName>
        <fullName evidence="4">Ribosome assembly protein 3</fullName>
    </recommendedName>
</protein>
<dbReference type="GO" id="GO:0005730">
    <property type="term" value="C:nucleolus"/>
    <property type="evidence" value="ECO:0007669"/>
    <property type="project" value="UniProtKB-SubCell"/>
</dbReference>
<accession>A0A9P8AIG7</accession>
<dbReference type="InterPro" id="IPR051898">
    <property type="entry name" value="Ribosome_Assembly_3"/>
</dbReference>
<dbReference type="PANTHER" id="PTHR28127:SF1">
    <property type="entry name" value="RIBOSOME ASSEMBLY PROTEIN 3"/>
    <property type="match status" value="1"/>
</dbReference>
<dbReference type="OrthoDB" id="69550at2759"/>
<feature type="region of interest" description="Disordered" evidence="8">
    <location>
        <begin position="1"/>
        <end position="42"/>
    </location>
</feature>
<keyword evidence="6" id="KW-0539">Nucleus</keyword>
<evidence type="ECO:0000256" key="8">
    <source>
        <dbReference type="SAM" id="MobiDB-lite"/>
    </source>
</evidence>
<organism evidence="10 11">
    <name type="scientific">Scheffersomyces spartinae</name>
    <dbReference type="NCBI Taxonomy" id="45513"/>
    <lineage>
        <taxon>Eukaryota</taxon>
        <taxon>Fungi</taxon>
        <taxon>Dikarya</taxon>
        <taxon>Ascomycota</taxon>
        <taxon>Saccharomycotina</taxon>
        <taxon>Pichiomycetes</taxon>
        <taxon>Debaryomycetaceae</taxon>
        <taxon>Scheffersomyces</taxon>
    </lineage>
</organism>
<dbReference type="RefSeq" id="XP_043048659.1">
    <property type="nucleotide sequence ID" value="XM_043192027.1"/>
</dbReference>
<comment type="function">
    <text evidence="1">Required for efficient biogenesis of the 60S ribosomal subunit.</text>
</comment>
<sequence length="167" mass="18433">MQTEDFSSDSESSSSSSDSNSDSEVDEDHKLQSNIQKGNEIVEDIQIDADVDLEEQPPQIKGLAPEPLDAEQISQVQQIKLTTTKLSAVSANKVSSGELEQIEGTLKKDREQLNQAFLLLMAGQYANDMDALRKRPDFTDKSLVILAKTLQSGANMFDEETLRTVLN</sequence>
<gene>
    <name evidence="10" type="primary">RSA3</name>
    <name evidence="10" type="ORF">KQ657_001227</name>
</gene>
<evidence type="ECO:0000256" key="5">
    <source>
        <dbReference type="ARBA" id="ARBA00022517"/>
    </source>
</evidence>
<evidence type="ECO:0000256" key="2">
    <source>
        <dbReference type="ARBA" id="ARBA00004604"/>
    </source>
</evidence>
<keyword evidence="11" id="KW-1185">Reference proteome</keyword>
<dbReference type="Pfam" id="PF14615">
    <property type="entry name" value="Rsa3"/>
    <property type="match status" value="1"/>
</dbReference>
<name>A0A9P8AIG7_9ASCO</name>
<dbReference type="GO" id="GO:0030687">
    <property type="term" value="C:preribosome, large subunit precursor"/>
    <property type="evidence" value="ECO:0007669"/>
    <property type="project" value="TreeGrafter"/>
</dbReference>
<evidence type="ECO:0000256" key="3">
    <source>
        <dbReference type="ARBA" id="ARBA00006256"/>
    </source>
</evidence>
<dbReference type="Proteomes" id="UP000790833">
    <property type="component" value="Unassembled WGS sequence"/>
</dbReference>
<dbReference type="PANTHER" id="PTHR28127">
    <property type="entry name" value="RIBOSOME ASSEMBLY PROTEIN 3"/>
    <property type="match status" value="1"/>
</dbReference>
<dbReference type="GeneID" id="66114601"/>
<dbReference type="InterPro" id="IPR028217">
    <property type="entry name" value="Rsa3_C"/>
</dbReference>
<evidence type="ECO:0000313" key="11">
    <source>
        <dbReference type="Proteomes" id="UP000790833"/>
    </source>
</evidence>
<proteinExistence type="inferred from homology"/>
<dbReference type="GO" id="GO:0000027">
    <property type="term" value="P:ribosomal large subunit assembly"/>
    <property type="evidence" value="ECO:0007669"/>
    <property type="project" value="TreeGrafter"/>
</dbReference>
<evidence type="ECO:0000313" key="10">
    <source>
        <dbReference type="EMBL" id="KAG7193110.1"/>
    </source>
</evidence>
<comment type="subcellular location">
    <subcellularLocation>
        <location evidence="2">Nucleus</location>
        <location evidence="2">Nucleolus</location>
    </subcellularLocation>
</comment>
<evidence type="ECO:0000259" key="9">
    <source>
        <dbReference type="Pfam" id="PF14615"/>
    </source>
</evidence>
<keyword evidence="5" id="KW-0690">Ribosome biogenesis</keyword>
<feature type="compositionally biased region" description="Low complexity" evidence="8">
    <location>
        <begin position="9"/>
        <end position="20"/>
    </location>
</feature>
<feature type="domain" description="Ribosome-assembly protein 3 C-terminal" evidence="9">
    <location>
        <begin position="113"/>
        <end position="158"/>
    </location>
</feature>
<dbReference type="EMBL" id="JAHMUF010000014">
    <property type="protein sequence ID" value="KAG7193110.1"/>
    <property type="molecule type" value="Genomic_DNA"/>
</dbReference>
<evidence type="ECO:0000256" key="4">
    <source>
        <dbReference type="ARBA" id="ARBA00015339"/>
    </source>
</evidence>
<dbReference type="AlphaFoldDB" id="A0A9P8AIG7"/>
<evidence type="ECO:0000256" key="7">
    <source>
        <dbReference type="ARBA" id="ARBA00023274"/>
    </source>
</evidence>